<evidence type="ECO:0000313" key="3">
    <source>
        <dbReference type="Proteomes" id="UP000427906"/>
    </source>
</evidence>
<dbReference type="PANTHER" id="PTHR10093">
    <property type="entry name" value="IRON-SULFUR CLUSTER ASSEMBLY ENZYME NIFU HOMOLOG"/>
    <property type="match status" value="1"/>
</dbReference>
<dbReference type="OrthoDB" id="5420642at2"/>
<proteinExistence type="predicted"/>
<dbReference type="RefSeq" id="WP_155315880.1">
    <property type="nucleotide sequence ID" value="NZ_AP021874.1"/>
</dbReference>
<dbReference type="GO" id="GO:0051536">
    <property type="term" value="F:iron-sulfur cluster binding"/>
    <property type="evidence" value="ECO:0007669"/>
    <property type="project" value="InterPro"/>
</dbReference>
<protein>
    <recommendedName>
        <fullName evidence="1">NIF system FeS cluster assembly NifU N-terminal domain-containing protein</fullName>
    </recommendedName>
</protein>
<sequence length="146" mass="16142">MTDKFDAFVEKLQEQIFDETREAFGEDGFQRWRNPLFRGPLADADAHASVTGDCGDTMEMFLKFENNRVCKAAYVTDGCGSSTVCGSFAAEMAHGKNPDELTDITGDAILAKLGRFPEEDRHCAFLAAGALQEALSRYMARSVKRD</sequence>
<dbReference type="CDD" id="cd06664">
    <property type="entry name" value="IscU_like"/>
    <property type="match status" value="1"/>
</dbReference>
<gene>
    <name evidence="2" type="ORF">DSCA_15740</name>
</gene>
<dbReference type="Gene3D" id="3.90.1010.10">
    <property type="match status" value="1"/>
</dbReference>
<accession>A0A5K7YMR3</accession>
<evidence type="ECO:0000259" key="1">
    <source>
        <dbReference type="Pfam" id="PF01592"/>
    </source>
</evidence>
<dbReference type="Pfam" id="PF01592">
    <property type="entry name" value="NifU_N"/>
    <property type="match status" value="1"/>
</dbReference>
<dbReference type="EMBL" id="AP021874">
    <property type="protein sequence ID" value="BBO67644.1"/>
    <property type="molecule type" value="Genomic_DNA"/>
</dbReference>
<evidence type="ECO:0000313" key="2">
    <source>
        <dbReference type="EMBL" id="BBO67644.1"/>
    </source>
</evidence>
<dbReference type="KEGG" id="dalk:DSCA_15740"/>
<name>A0A5K7YMR3_9BACT</name>
<reference evidence="2 3" key="1">
    <citation type="submission" date="2019-11" db="EMBL/GenBank/DDBJ databases">
        <title>Comparative genomics of hydrocarbon-degrading Desulfosarcina strains.</title>
        <authorList>
            <person name="Watanabe M."/>
            <person name="Kojima H."/>
            <person name="Fukui M."/>
        </authorList>
    </citation>
    <scope>NUCLEOTIDE SEQUENCE [LARGE SCALE GENOMIC DNA]</scope>
    <source>
        <strain evidence="2 3">PL12</strain>
    </source>
</reference>
<dbReference type="Proteomes" id="UP000427906">
    <property type="component" value="Chromosome"/>
</dbReference>
<dbReference type="InterPro" id="IPR002871">
    <property type="entry name" value="NIF_FeS_clus_asmbl_NifU_N"/>
</dbReference>
<dbReference type="AlphaFoldDB" id="A0A5K7YMR3"/>
<keyword evidence="3" id="KW-1185">Reference proteome</keyword>
<feature type="domain" description="NIF system FeS cluster assembly NifU N-terminal" evidence="1">
    <location>
        <begin position="30"/>
        <end position="143"/>
    </location>
</feature>
<dbReference type="GO" id="GO:0016226">
    <property type="term" value="P:iron-sulfur cluster assembly"/>
    <property type="evidence" value="ECO:0007669"/>
    <property type="project" value="InterPro"/>
</dbReference>
<dbReference type="SUPFAM" id="SSF82649">
    <property type="entry name" value="SufE/NifU"/>
    <property type="match status" value="1"/>
</dbReference>
<dbReference type="GO" id="GO:0005506">
    <property type="term" value="F:iron ion binding"/>
    <property type="evidence" value="ECO:0007669"/>
    <property type="project" value="InterPro"/>
</dbReference>
<organism evidence="2 3">
    <name type="scientific">Desulfosarcina alkanivorans</name>
    <dbReference type="NCBI Taxonomy" id="571177"/>
    <lineage>
        <taxon>Bacteria</taxon>
        <taxon>Pseudomonadati</taxon>
        <taxon>Thermodesulfobacteriota</taxon>
        <taxon>Desulfobacteria</taxon>
        <taxon>Desulfobacterales</taxon>
        <taxon>Desulfosarcinaceae</taxon>
        <taxon>Desulfosarcina</taxon>
    </lineage>
</organism>